<evidence type="ECO:0000313" key="2">
    <source>
        <dbReference type="EMBL" id="AJO24366.1"/>
    </source>
</evidence>
<organism evidence="2 3">
    <name type="scientific">Heyndrickxia coagulans</name>
    <name type="common">Weizmannia coagulans</name>
    <dbReference type="NCBI Taxonomy" id="1398"/>
    <lineage>
        <taxon>Bacteria</taxon>
        <taxon>Bacillati</taxon>
        <taxon>Bacillota</taxon>
        <taxon>Bacilli</taxon>
        <taxon>Bacillales</taxon>
        <taxon>Bacillaceae</taxon>
        <taxon>Heyndrickxia</taxon>
    </lineage>
</organism>
<keyword evidence="1" id="KW-0812">Transmembrane</keyword>
<keyword evidence="1" id="KW-0472">Membrane</keyword>
<proteinExistence type="predicted"/>
<reference evidence="3" key="1">
    <citation type="submission" date="2015-01" db="EMBL/GenBank/DDBJ databases">
        <title>Comparative genome analysis of Bacillus coagulans HM-08, Clostridium butyricum HM-68, Bacillus subtilis HM-66 and Bacillus paralicheniformis BL-09.</title>
        <authorList>
            <person name="Zhang H."/>
        </authorList>
    </citation>
    <scope>NUCLEOTIDE SEQUENCE [LARGE SCALE GENOMIC DNA]</scope>
    <source>
        <strain evidence="3">HM-08</strain>
    </source>
</reference>
<dbReference type="Proteomes" id="UP000032024">
    <property type="component" value="Chromosome"/>
</dbReference>
<dbReference type="AlphaFoldDB" id="A0AAN0TAP8"/>
<sequence>MLRNSAVYSYFLLYIGLSGETFSAFILPLSYCCYFIFLRHDS</sequence>
<accession>A0AAN0TAP8</accession>
<keyword evidence="1" id="KW-1133">Transmembrane helix</keyword>
<gene>
    <name evidence="2" type="ORF">SB48_HM08orf05694</name>
</gene>
<dbReference type="EMBL" id="CP010525">
    <property type="protein sequence ID" value="AJO24366.1"/>
    <property type="molecule type" value="Genomic_DNA"/>
</dbReference>
<evidence type="ECO:0000313" key="3">
    <source>
        <dbReference type="Proteomes" id="UP000032024"/>
    </source>
</evidence>
<feature type="transmembrane region" description="Helical" evidence="1">
    <location>
        <begin position="12"/>
        <end position="37"/>
    </location>
</feature>
<keyword evidence="3" id="KW-1185">Reference proteome</keyword>
<name>A0AAN0TAP8_HEYCO</name>
<evidence type="ECO:0000256" key="1">
    <source>
        <dbReference type="SAM" id="Phobius"/>
    </source>
</evidence>
<protein>
    <submittedName>
        <fullName evidence="2">Uncharacterized protein</fullName>
    </submittedName>
</protein>